<organism evidence="6 7">
    <name type="scientific">Dimorphilus gyrociliatus</name>
    <dbReference type="NCBI Taxonomy" id="2664684"/>
    <lineage>
        <taxon>Eukaryota</taxon>
        <taxon>Metazoa</taxon>
        <taxon>Spiralia</taxon>
        <taxon>Lophotrochozoa</taxon>
        <taxon>Annelida</taxon>
        <taxon>Polychaeta</taxon>
        <taxon>Polychaeta incertae sedis</taxon>
        <taxon>Dinophilidae</taxon>
        <taxon>Dimorphilus</taxon>
    </lineage>
</organism>
<feature type="coiled-coil region" evidence="4">
    <location>
        <begin position="36"/>
        <end position="148"/>
    </location>
</feature>
<accession>A0A7I8VDR3</accession>
<feature type="compositionally biased region" description="Polar residues" evidence="5">
    <location>
        <begin position="277"/>
        <end position="296"/>
    </location>
</feature>
<name>A0A7I8VDR3_9ANNE</name>
<keyword evidence="3" id="KW-0472">Membrane</keyword>
<protein>
    <submittedName>
        <fullName evidence="6">DgyrCDS2985</fullName>
    </submittedName>
</protein>
<dbReference type="EMBL" id="CAJFCJ010000004">
    <property type="protein sequence ID" value="CAD5113821.1"/>
    <property type="molecule type" value="Genomic_DNA"/>
</dbReference>
<dbReference type="PANTHER" id="PTHR28664">
    <property type="entry name" value="TIGHT JUNCTION-ASSOCIATED PROTEIN 1"/>
    <property type="match status" value="1"/>
</dbReference>
<dbReference type="OrthoDB" id="10068192at2759"/>
<dbReference type="AlphaFoldDB" id="A0A7I8VDR3"/>
<comment type="caution">
    <text evidence="6">The sequence shown here is derived from an EMBL/GenBank/DDBJ whole genome shotgun (WGS) entry which is preliminary data.</text>
</comment>
<dbReference type="InterPro" id="IPR043441">
    <property type="entry name" value="Tjap1/BEGAIN"/>
</dbReference>
<evidence type="ECO:0000313" key="6">
    <source>
        <dbReference type="EMBL" id="CAD5113821.1"/>
    </source>
</evidence>
<evidence type="ECO:0000256" key="1">
    <source>
        <dbReference type="ARBA" id="ARBA00004170"/>
    </source>
</evidence>
<evidence type="ECO:0000256" key="5">
    <source>
        <dbReference type="SAM" id="MobiDB-lite"/>
    </source>
</evidence>
<comment type="subcellular location">
    <subcellularLocation>
        <location evidence="1">Membrane</location>
        <topology evidence="1">Peripheral membrane protein</topology>
    </subcellularLocation>
</comment>
<keyword evidence="4" id="KW-0175">Coiled coil</keyword>
<evidence type="ECO:0000256" key="2">
    <source>
        <dbReference type="ARBA" id="ARBA00022553"/>
    </source>
</evidence>
<evidence type="ECO:0000256" key="3">
    <source>
        <dbReference type="ARBA" id="ARBA00023136"/>
    </source>
</evidence>
<keyword evidence="2" id="KW-0597">Phosphoprotein</keyword>
<evidence type="ECO:0000256" key="4">
    <source>
        <dbReference type="SAM" id="Coils"/>
    </source>
</evidence>
<evidence type="ECO:0000313" key="7">
    <source>
        <dbReference type="Proteomes" id="UP000549394"/>
    </source>
</evidence>
<dbReference type="GO" id="GO:0016020">
    <property type="term" value="C:membrane"/>
    <property type="evidence" value="ECO:0007669"/>
    <property type="project" value="UniProtKB-SubCell"/>
</dbReference>
<dbReference type="PANTHER" id="PTHR28664:SF4">
    <property type="entry name" value="TIGHT JUNCTION-ASSOCIATED PROTEIN 1"/>
    <property type="match status" value="1"/>
</dbReference>
<gene>
    <name evidence="6" type="ORF">DGYR_LOCUS2753</name>
</gene>
<keyword evidence="7" id="KW-1185">Reference proteome</keyword>
<proteinExistence type="predicted"/>
<sequence>MSFLSILNKPAEVCKECGCRCSACKNDHSLDLQHEIETLTAKVRASQLRVAQMERELSDSREAADIELSQTRDELIRYKDKYDRLYDNYKKLQRINHNLEDTSLKVVSKSNTEKMDFREEIESLKSKLVEARVMIADLEEENEKISKDCFLAVQLLQAKPSNFVAHKLNTLPMELQERVRSHLPRNAILHIEPKDGSGVDDSSEKHIRVPMPTFPPTAMVYSVNKVPKPVSQEEYRSNVPTPLIAQVLSENMHKWNKRPRRVMVCCKCTNNVTFHDKSVQTPSNGRTTSIPFSSTPGVHRPRTSSTETEI</sequence>
<reference evidence="6 7" key="1">
    <citation type="submission" date="2020-08" db="EMBL/GenBank/DDBJ databases">
        <authorList>
            <person name="Hejnol A."/>
        </authorList>
    </citation>
    <scope>NUCLEOTIDE SEQUENCE [LARGE SCALE GENOMIC DNA]</scope>
</reference>
<feature type="region of interest" description="Disordered" evidence="5">
    <location>
        <begin position="277"/>
        <end position="310"/>
    </location>
</feature>
<dbReference type="Proteomes" id="UP000549394">
    <property type="component" value="Unassembled WGS sequence"/>
</dbReference>